<gene>
    <name evidence="1" type="ORF">SAMN02745243_00867</name>
</gene>
<dbReference type="Proteomes" id="UP000184301">
    <property type="component" value="Unassembled WGS sequence"/>
</dbReference>
<accession>A0A1M6KAH4</accession>
<name>A0A1M6KAH4_9FIRM</name>
<dbReference type="EMBL" id="FQZY01000011">
    <property type="protein sequence ID" value="SHJ55938.1"/>
    <property type="molecule type" value="Genomic_DNA"/>
</dbReference>
<dbReference type="Gene3D" id="2.20.28.30">
    <property type="entry name" value="RNA polymerase ii, chain L"/>
    <property type="match status" value="2"/>
</dbReference>
<protein>
    <recommendedName>
        <fullName evidence="3">Replication restart DNA helicase PriA</fullName>
    </recommendedName>
</protein>
<keyword evidence="2" id="KW-1185">Reference proteome</keyword>
<sequence length="358" mass="40494">MDSAVSYKCPCCGGTLVWNSKKQQMACEYCDNTFTEEQLKEILDLESSETTESEMNWNVTDETAVENQMEHMKVHICQSCGGEIVGDENSVATECVYCGSPSIMTENVSGVNRPNYIIPFKLDKKKAKEALKGFYQGKRLLPNAFSSQNHIEKITGVYVPFWLFDCDAQASVTYDATKVKLWSDSNYDYTRTDYYKAVREGKIGFEKIPVDGSSKMDDNYMDALEPYDYKQMTEFSPNYLAGYFADKYDVDAKESIPRANKRVKNSAEKKFKETVKGYDSVVAKNSRVNVQNGDANYTMFPVWMLNTKYEGKTYTFAMNGQSGKMVGELPTDKGKFWKYLIGISAAVFAVAQIAVFII</sequence>
<dbReference type="RefSeq" id="WP_073105766.1">
    <property type="nucleotide sequence ID" value="NZ_FQZY01000011.1"/>
</dbReference>
<evidence type="ECO:0000313" key="1">
    <source>
        <dbReference type="EMBL" id="SHJ55938.1"/>
    </source>
</evidence>
<dbReference type="STRING" id="1121950.SAMN02745243_00867"/>
<dbReference type="OrthoDB" id="3182597at2"/>
<organism evidence="1 2">
    <name type="scientific">Hespellia stercorisuis DSM 15480</name>
    <dbReference type="NCBI Taxonomy" id="1121950"/>
    <lineage>
        <taxon>Bacteria</taxon>
        <taxon>Bacillati</taxon>
        <taxon>Bacillota</taxon>
        <taxon>Clostridia</taxon>
        <taxon>Lachnospirales</taxon>
        <taxon>Lachnospiraceae</taxon>
        <taxon>Hespellia</taxon>
    </lineage>
</organism>
<proteinExistence type="predicted"/>
<evidence type="ECO:0008006" key="3">
    <source>
        <dbReference type="Google" id="ProtNLM"/>
    </source>
</evidence>
<evidence type="ECO:0000313" key="2">
    <source>
        <dbReference type="Proteomes" id="UP000184301"/>
    </source>
</evidence>
<dbReference type="AlphaFoldDB" id="A0A1M6KAH4"/>
<reference evidence="1 2" key="1">
    <citation type="submission" date="2016-11" db="EMBL/GenBank/DDBJ databases">
        <authorList>
            <person name="Jaros S."/>
            <person name="Januszkiewicz K."/>
            <person name="Wedrychowicz H."/>
        </authorList>
    </citation>
    <scope>NUCLEOTIDE SEQUENCE [LARGE SCALE GENOMIC DNA]</scope>
    <source>
        <strain evidence="1 2">DSM 15480</strain>
    </source>
</reference>
<dbReference type="PANTHER" id="PTHR37826:SF3">
    <property type="entry name" value="J DOMAIN-CONTAINING PROTEIN"/>
    <property type="match status" value="1"/>
</dbReference>
<dbReference type="PANTHER" id="PTHR37826">
    <property type="entry name" value="FLOTILLIN BAND_7_5 DOMAIN PROTEIN"/>
    <property type="match status" value="1"/>
</dbReference>